<accession>A0ABN3MJA8</accession>
<evidence type="ECO:0000256" key="6">
    <source>
        <dbReference type="SAM" id="MobiDB-lite"/>
    </source>
</evidence>
<dbReference type="EMBL" id="BAAATA010000030">
    <property type="protein sequence ID" value="GAA2501976.1"/>
    <property type="molecule type" value="Genomic_DNA"/>
</dbReference>
<keyword evidence="4 5" id="KW-0067">ATP-binding</keyword>
<evidence type="ECO:0000256" key="5">
    <source>
        <dbReference type="PROSITE-ProRule" id="PRU10141"/>
    </source>
</evidence>
<keyword evidence="9" id="KW-1185">Reference proteome</keyword>
<evidence type="ECO:0000256" key="4">
    <source>
        <dbReference type="ARBA" id="ARBA00022840"/>
    </source>
</evidence>
<evidence type="ECO:0000259" key="7">
    <source>
        <dbReference type="PROSITE" id="PS50011"/>
    </source>
</evidence>
<proteinExistence type="predicted"/>
<dbReference type="CDD" id="cd14014">
    <property type="entry name" value="STKc_PknB_like"/>
    <property type="match status" value="1"/>
</dbReference>
<dbReference type="RefSeq" id="WP_344384854.1">
    <property type="nucleotide sequence ID" value="NZ_BAAATA010000030.1"/>
</dbReference>
<dbReference type="SUPFAM" id="SSF56112">
    <property type="entry name" value="Protein kinase-like (PK-like)"/>
    <property type="match status" value="1"/>
</dbReference>
<dbReference type="PROSITE" id="PS00108">
    <property type="entry name" value="PROTEIN_KINASE_ST"/>
    <property type="match status" value="1"/>
</dbReference>
<keyword evidence="1" id="KW-0808">Transferase</keyword>
<feature type="region of interest" description="Disordered" evidence="6">
    <location>
        <begin position="265"/>
        <end position="320"/>
    </location>
</feature>
<dbReference type="InterPro" id="IPR011047">
    <property type="entry name" value="Quinoprotein_ADH-like_sf"/>
</dbReference>
<dbReference type="Gene3D" id="2.130.10.10">
    <property type="entry name" value="YVTN repeat-like/Quinoprotein amine dehydrogenase"/>
    <property type="match status" value="2"/>
</dbReference>
<keyword evidence="3 8" id="KW-0418">Kinase</keyword>
<dbReference type="PANTHER" id="PTHR43289">
    <property type="entry name" value="MITOGEN-ACTIVATED PROTEIN KINASE KINASE KINASE 20-RELATED"/>
    <property type="match status" value="1"/>
</dbReference>
<feature type="binding site" evidence="5">
    <location>
        <position position="42"/>
    </location>
    <ligand>
        <name>ATP</name>
        <dbReference type="ChEBI" id="CHEBI:30616"/>
    </ligand>
</feature>
<protein>
    <submittedName>
        <fullName evidence="8">Serine/threonine-protein kinase</fullName>
    </submittedName>
</protein>
<gene>
    <name evidence="8" type="ORF">GCM10010406_43090</name>
</gene>
<name>A0ABN3MJA8_9ACTN</name>
<dbReference type="SUPFAM" id="SSF50998">
    <property type="entry name" value="Quinoprotein alcohol dehydrogenase-like"/>
    <property type="match status" value="1"/>
</dbReference>
<evidence type="ECO:0000256" key="2">
    <source>
        <dbReference type="ARBA" id="ARBA00022741"/>
    </source>
</evidence>
<keyword evidence="2 5" id="KW-0547">Nucleotide-binding</keyword>
<organism evidence="8 9">
    <name type="scientific">Streptomyces thermolineatus</name>
    <dbReference type="NCBI Taxonomy" id="44033"/>
    <lineage>
        <taxon>Bacteria</taxon>
        <taxon>Bacillati</taxon>
        <taxon>Actinomycetota</taxon>
        <taxon>Actinomycetes</taxon>
        <taxon>Kitasatosporales</taxon>
        <taxon>Streptomycetaceae</taxon>
        <taxon>Streptomyces</taxon>
    </lineage>
</organism>
<dbReference type="InterPro" id="IPR000719">
    <property type="entry name" value="Prot_kinase_dom"/>
</dbReference>
<dbReference type="InterPro" id="IPR011009">
    <property type="entry name" value="Kinase-like_dom_sf"/>
</dbReference>
<evidence type="ECO:0000313" key="8">
    <source>
        <dbReference type="EMBL" id="GAA2501976.1"/>
    </source>
</evidence>
<dbReference type="Gene3D" id="1.10.510.10">
    <property type="entry name" value="Transferase(Phosphotransferase) domain 1"/>
    <property type="match status" value="1"/>
</dbReference>
<dbReference type="Proteomes" id="UP001501358">
    <property type="component" value="Unassembled WGS sequence"/>
</dbReference>
<dbReference type="InterPro" id="IPR018391">
    <property type="entry name" value="PQQ_b-propeller_rpt"/>
</dbReference>
<feature type="domain" description="Protein kinase" evidence="7">
    <location>
        <begin position="14"/>
        <end position="268"/>
    </location>
</feature>
<dbReference type="SMART" id="SM00564">
    <property type="entry name" value="PQQ"/>
    <property type="match status" value="4"/>
</dbReference>
<dbReference type="InterPro" id="IPR008271">
    <property type="entry name" value="Ser/Thr_kinase_AS"/>
</dbReference>
<evidence type="ECO:0000256" key="3">
    <source>
        <dbReference type="ARBA" id="ARBA00022777"/>
    </source>
</evidence>
<dbReference type="InterPro" id="IPR002372">
    <property type="entry name" value="PQQ_rpt_dom"/>
</dbReference>
<dbReference type="Pfam" id="PF13360">
    <property type="entry name" value="PQQ_2"/>
    <property type="match status" value="2"/>
</dbReference>
<evidence type="ECO:0000313" key="9">
    <source>
        <dbReference type="Proteomes" id="UP001501358"/>
    </source>
</evidence>
<reference evidence="8 9" key="1">
    <citation type="journal article" date="2019" name="Int. J. Syst. Evol. Microbiol.">
        <title>The Global Catalogue of Microorganisms (GCM) 10K type strain sequencing project: providing services to taxonomists for standard genome sequencing and annotation.</title>
        <authorList>
            <consortium name="The Broad Institute Genomics Platform"/>
            <consortium name="The Broad Institute Genome Sequencing Center for Infectious Disease"/>
            <person name="Wu L."/>
            <person name="Ma J."/>
        </authorList>
    </citation>
    <scope>NUCLEOTIDE SEQUENCE [LARGE SCALE GENOMIC DNA]</scope>
    <source>
        <strain evidence="8 9">JCM 6307</strain>
    </source>
</reference>
<dbReference type="Pfam" id="PF00069">
    <property type="entry name" value="Pkinase"/>
    <property type="match status" value="1"/>
</dbReference>
<evidence type="ECO:0000256" key="1">
    <source>
        <dbReference type="ARBA" id="ARBA00022679"/>
    </source>
</evidence>
<sequence length="709" mass="74332">MPLLEGDPDFVGGYRLESRLGSGGMGVVYLARTDSGRRMAVKVVREQLAEDPEFRARFRKEIDAARRVSGAWTAPVLDADPEAARPWMATLYVPGRTLSERIRQDGPLPVPELRLLATGLAEALRDIHRAGLVHRDLKPGNVLMAEDGPRVIDFGIARAAEEVSELTGTGRIVGTPPYLSPEQLRSPREAGPAADVFALAVTLVQACTGRTPFEAESPHMAVYRVVHEEPDLAAVPEPLLSLVRPCLAKRSEERPSPDDLLARLRAWPSEPGDGPSGDARQGTEAQGPEVQGPEAGGEPSGTGGGPAGGSGGAGPGEGGRGVRRRLVVTAAAAVLATAAAVLAAGGFGALRPADGRTAPTATGRERTAAWETRLGPEPGRPVCVGARGSLYCAAPGASAMRIDTATGKKAWVREDPSVTSAYDGSLHLSGGSLLVLGEKGLLALDPADGSERWFRDLSAYDNHEITGDTVLLLQDGRPVTALDPATGRQRWRHAVAAVPAPVARTFSGRTYLLQYEPPGHAGTTVVVPLDARSGDAGEPLEFDGLLTAAGATEEALHLVQEGEPELGAAAVLRYDLRTGSTTRTQLPYEESALAVADGDTVYLQYQNGLVRAVDSLRGRAEVWTVNTGVSTASSLVAAGDRLYLSSSDGRLLAVDTGRGLVVAQTEARLSETVQNGLEEPGQPVLLGGRVYGLTLRPSVFSVEAGTLAE</sequence>
<dbReference type="InterPro" id="IPR015943">
    <property type="entry name" value="WD40/YVTN_repeat-like_dom_sf"/>
</dbReference>
<dbReference type="PROSITE" id="PS50011">
    <property type="entry name" value="PROTEIN_KINASE_DOM"/>
    <property type="match status" value="1"/>
</dbReference>
<feature type="compositionally biased region" description="Gly residues" evidence="6">
    <location>
        <begin position="294"/>
        <end position="319"/>
    </location>
</feature>
<dbReference type="SMART" id="SM00220">
    <property type="entry name" value="S_TKc"/>
    <property type="match status" value="1"/>
</dbReference>
<dbReference type="GO" id="GO:0016301">
    <property type="term" value="F:kinase activity"/>
    <property type="evidence" value="ECO:0007669"/>
    <property type="project" value="UniProtKB-KW"/>
</dbReference>
<dbReference type="PROSITE" id="PS00107">
    <property type="entry name" value="PROTEIN_KINASE_ATP"/>
    <property type="match status" value="1"/>
</dbReference>
<comment type="caution">
    <text evidence="8">The sequence shown here is derived from an EMBL/GenBank/DDBJ whole genome shotgun (WGS) entry which is preliminary data.</text>
</comment>
<dbReference type="InterPro" id="IPR017441">
    <property type="entry name" value="Protein_kinase_ATP_BS"/>
</dbReference>
<dbReference type="Gene3D" id="3.30.200.20">
    <property type="entry name" value="Phosphorylase Kinase, domain 1"/>
    <property type="match status" value="1"/>
</dbReference>
<dbReference type="PANTHER" id="PTHR43289:SF34">
    <property type="entry name" value="SERINE_THREONINE-PROTEIN KINASE YBDM-RELATED"/>
    <property type="match status" value="1"/>
</dbReference>